<dbReference type="HOGENOM" id="CLU_172324_0_0_7"/>
<dbReference type="OrthoDB" id="8527335at2"/>
<sequence length="99" mass="10482">MMRPAGGVALFLLVLLVLSLALLGHGRELTARQAAAGERLAVLAAGLGLSDLCLATEARYTRHPAVSDPLAPFMSHPGAIEHFPTGSFWAPPPAYRRQP</sequence>
<dbReference type="AlphaFoldDB" id="D6Z252"/>
<dbReference type="eggNOG" id="ENOG503308B">
    <property type="taxonomic scope" value="Bacteria"/>
</dbReference>
<gene>
    <name evidence="1" type="ordered locus">DaAHT2_0923</name>
</gene>
<accession>D6Z252</accession>
<dbReference type="KEGG" id="dak:DaAHT2_0923"/>
<dbReference type="InParanoid" id="D6Z252"/>
<dbReference type="Proteomes" id="UP000001508">
    <property type="component" value="Chromosome"/>
</dbReference>
<proteinExistence type="predicted"/>
<dbReference type="RefSeq" id="WP_013163157.1">
    <property type="nucleotide sequence ID" value="NC_014216.1"/>
</dbReference>
<keyword evidence="2" id="KW-1185">Reference proteome</keyword>
<reference evidence="2" key="1">
    <citation type="submission" date="2010-02" db="EMBL/GenBank/DDBJ databases">
        <title>Complete sequence of Desulfurivibrio alkaliphilus AHT2.</title>
        <authorList>
            <consortium name="US DOE Joint Genome Institute"/>
            <person name="Pitluck S."/>
            <person name="Chertkov O."/>
            <person name="Detter J.C."/>
            <person name="Han C."/>
            <person name="Tapia R."/>
            <person name="Larimer F."/>
            <person name="Land M."/>
            <person name="Hauser L."/>
            <person name="Kyrpides N."/>
            <person name="Mikhailova N."/>
            <person name="Sorokin D.Y."/>
            <person name="Muyzer G."/>
            <person name="Woyke T."/>
        </authorList>
    </citation>
    <scope>NUCLEOTIDE SEQUENCE [LARGE SCALE GENOMIC DNA]</scope>
    <source>
        <strain evidence="2">DSM 19089 / UNIQEM U267 / AHT2</strain>
    </source>
</reference>
<name>D6Z252_DESAT</name>
<dbReference type="EMBL" id="CP001940">
    <property type="protein sequence ID" value="ADH85627.1"/>
    <property type="molecule type" value="Genomic_DNA"/>
</dbReference>
<evidence type="ECO:0000313" key="1">
    <source>
        <dbReference type="EMBL" id="ADH85627.1"/>
    </source>
</evidence>
<dbReference type="STRING" id="589865.DaAHT2_0923"/>
<evidence type="ECO:0000313" key="2">
    <source>
        <dbReference type="Proteomes" id="UP000001508"/>
    </source>
</evidence>
<protein>
    <submittedName>
        <fullName evidence="1">Uncharacterized protein</fullName>
    </submittedName>
</protein>
<organism evidence="1 2">
    <name type="scientific">Desulfurivibrio alkaliphilus (strain DSM 19089 / UNIQEM U267 / AHT2)</name>
    <dbReference type="NCBI Taxonomy" id="589865"/>
    <lineage>
        <taxon>Bacteria</taxon>
        <taxon>Pseudomonadati</taxon>
        <taxon>Thermodesulfobacteriota</taxon>
        <taxon>Desulfobulbia</taxon>
        <taxon>Desulfobulbales</taxon>
        <taxon>Desulfobulbaceae</taxon>
        <taxon>Desulfurivibrio</taxon>
    </lineage>
</organism>